<organism evidence="8">
    <name type="scientific">Davidia involucrata</name>
    <name type="common">Dove tree</name>
    <dbReference type="NCBI Taxonomy" id="16924"/>
    <lineage>
        <taxon>Eukaryota</taxon>
        <taxon>Viridiplantae</taxon>
        <taxon>Streptophyta</taxon>
        <taxon>Embryophyta</taxon>
        <taxon>Tracheophyta</taxon>
        <taxon>Spermatophyta</taxon>
        <taxon>Magnoliopsida</taxon>
        <taxon>eudicotyledons</taxon>
        <taxon>Gunneridae</taxon>
        <taxon>Pentapetalae</taxon>
        <taxon>asterids</taxon>
        <taxon>Cornales</taxon>
        <taxon>Nyssaceae</taxon>
        <taxon>Davidia</taxon>
    </lineage>
</organism>
<keyword evidence="3" id="KW-0964">Secreted</keyword>
<feature type="transmembrane region" description="Helical" evidence="7">
    <location>
        <begin position="6"/>
        <end position="25"/>
    </location>
</feature>
<dbReference type="GO" id="GO:0009506">
    <property type="term" value="C:plasmodesma"/>
    <property type="evidence" value="ECO:0007669"/>
    <property type="project" value="TreeGrafter"/>
</dbReference>
<evidence type="ECO:0000256" key="4">
    <source>
        <dbReference type="ARBA" id="ARBA00022702"/>
    </source>
</evidence>
<protein>
    <recommendedName>
        <fullName evidence="9">Rapid ALkalinization Factor</fullName>
    </recommendedName>
</protein>
<proteinExistence type="inferred from homology"/>
<evidence type="ECO:0000256" key="1">
    <source>
        <dbReference type="ARBA" id="ARBA00004613"/>
    </source>
</evidence>
<keyword evidence="4" id="KW-0372">Hormone</keyword>
<reference evidence="8" key="1">
    <citation type="submission" date="2019-08" db="EMBL/GenBank/DDBJ databases">
        <title>Reference gene set and small RNA set construction with multiple tissues from Davidia involucrata Baill.</title>
        <authorList>
            <person name="Yang H."/>
            <person name="Zhou C."/>
            <person name="Li G."/>
            <person name="Wang J."/>
            <person name="Gao P."/>
            <person name="Wang M."/>
            <person name="Wang R."/>
            <person name="Zhao Y."/>
        </authorList>
    </citation>
    <scope>NUCLEOTIDE SEQUENCE</scope>
    <source>
        <tissue evidence="8">Mixed with DoveR01_LX</tissue>
    </source>
</reference>
<keyword evidence="7" id="KW-0472">Membrane</keyword>
<accession>A0A5B6ZQN3</accession>
<comment type="similarity">
    <text evidence="2">Belongs to the plant rapid alkalinization factor (RALF) family.</text>
</comment>
<evidence type="ECO:0000313" key="8">
    <source>
        <dbReference type="EMBL" id="MPA46867.1"/>
    </source>
</evidence>
<evidence type="ECO:0000256" key="6">
    <source>
        <dbReference type="ARBA" id="ARBA00023157"/>
    </source>
</evidence>
<evidence type="ECO:0000256" key="5">
    <source>
        <dbReference type="ARBA" id="ARBA00022729"/>
    </source>
</evidence>
<sequence length="119" mass="13342">MGIEPKLHIGFVLSAVIVMIFSASFHSVAGLQKMIIINENNCSIDGRISECNRDEEFFMESEVSERFLQAPKPPPLITSNANKPVKPFCESRGRYRSCKHGAGQYKDDRGCQAIYGCRK</sequence>
<dbReference type="Pfam" id="PF05498">
    <property type="entry name" value="RALF"/>
    <property type="match status" value="1"/>
</dbReference>
<evidence type="ECO:0008006" key="9">
    <source>
        <dbReference type="Google" id="ProtNLM"/>
    </source>
</evidence>
<dbReference type="GO" id="GO:0005576">
    <property type="term" value="C:extracellular region"/>
    <property type="evidence" value="ECO:0007669"/>
    <property type="project" value="UniProtKB-SubCell"/>
</dbReference>
<dbReference type="AlphaFoldDB" id="A0A5B6ZQN3"/>
<dbReference type="GO" id="GO:0005179">
    <property type="term" value="F:hormone activity"/>
    <property type="evidence" value="ECO:0007669"/>
    <property type="project" value="UniProtKB-KW"/>
</dbReference>
<dbReference type="PANTHER" id="PTHR33136">
    <property type="entry name" value="RAPID ALKALINIZATION FACTOR-LIKE"/>
    <property type="match status" value="1"/>
</dbReference>
<evidence type="ECO:0000256" key="2">
    <source>
        <dbReference type="ARBA" id="ARBA00009178"/>
    </source>
</evidence>
<keyword evidence="5" id="KW-0732">Signal</keyword>
<dbReference type="PANTHER" id="PTHR33136:SF4">
    <property type="entry name" value="PROTEIN RALF-LIKE 32"/>
    <property type="match status" value="1"/>
</dbReference>
<evidence type="ECO:0000256" key="3">
    <source>
        <dbReference type="ARBA" id="ARBA00022525"/>
    </source>
</evidence>
<evidence type="ECO:0000256" key="7">
    <source>
        <dbReference type="SAM" id="Phobius"/>
    </source>
</evidence>
<dbReference type="EMBL" id="GHES01016308">
    <property type="protein sequence ID" value="MPA46867.1"/>
    <property type="molecule type" value="Transcribed_RNA"/>
</dbReference>
<comment type="subcellular location">
    <subcellularLocation>
        <location evidence="1">Secreted</location>
    </subcellularLocation>
</comment>
<keyword evidence="6" id="KW-1015">Disulfide bond</keyword>
<keyword evidence="7" id="KW-0812">Transmembrane</keyword>
<keyword evidence="7" id="KW-1133">Transmembrane helix</keyword>
<dbReference type="GO" id="GO:0019722">
    <property type="term" value="P:calcium-mediated signaling"/>
    <property type="evidence" value="ECO:0007669"/>
    <property type="project" value="TreeGrafter"/>
</dbReference>
<dbReference type="InterPro" id="IPR008801">
    <property type="entry name" value="RALF"/>
</dbReference>
<gene>
    <name evidence="8" type="ORF">Din_016308</name>
</gene>
<name>A0A5B6ZQN3_DAVIN</name>